<gene>
    <name evidence="1" type="ORF">T10_1880</name>
</gene>
<reference evidence="1 2" key="1">
    <citation type="submission" date="2015-01" db="EMBL/GenBank/DDBJ databases">
        <title>Evolution of Trichinella species and genotypes.</title>
        <authorList>
            <person name="Korhonen P.K."/>
            <person name="Edoardo P."/>
            <person name="Giuseppe L.R."/>
            <person name="Gasser R.B."/>
        </authorList>
    </citation>
    <scope>NUCLEOTIDE SEQUENCE [LARGE SCALE GENOMIC DNA]</scope>
    <source>
        <strain evidence="1">ISS1980</strain>
    </source>
</reference>
<accession>A0A0V1LZD9</accession>
<dbReference type="EMBL" id="JYDO01000697">
    <property type="protein sequence ID" value="KRZ64877.1"/>
    <property type="molecule type" value="Genomic_DNA"/>
</dbReference>
<sequence length="49" mass="5846">MLLESVTLARGFYIPLNCSHQYPIMIKRLRQYLDNYAVMPRTTRFVVIL</sequence>
<name>A0A0V1LZD9_9BILA</name>
<comment type="caution">
    <text evidence="1">The sequence shown here is derived from an EMBL/GenBank/DDBJ whole genome shotgun (WGS) entry which is preliminary data.</text>
</comment>
<protein>
    <submittedName>
        <fullName evidence="1">Uncharacterized protein</fullName>
    </submittedName>
</protein>
<evidence type="ECO:0000313" key="2">
    <source>
        <dbReference type="Proteomes" id="UP000054843"/>
    </source>
</evidence>
<proteinExistence type="predicted"/>
<dbReference type="Proteomes" id="UP000054843">
    <property type="component" value="Unassembled WGS sequence"/>
</dbReference>
<keyword evidence="2" id="KW-1185">Reference proteome</keyword>
<evidence type="ECO:0000313" key="1">
    <source>
        <dbReference type="EMBL" id="KRZ64877.1"/>
    </source>
</evidence>
<dbReference type="AlphaFoldDB" id="A0A0V1LZD9"/>
<organism evidence="1 2">
    <name type="scientific">Trichinella papuae</name>
    <dbReference type="NCBI Taxonomy" id="268474"/>
    <lineage>
        <taxon>Eukaryota</taxon>
        <taxon>Metazoa</taxon>
        <taxon>Ecdysozoa</taxon>
        <taxon>Nematoda</taxon>
        <taxon>Enoplea</taxon>
        <taxon>Dorylaimia</taxon>
        <taxon>Trichinellida</taxon>
        <taxon>Trichinellidae</taxon>
        <taxon>Trichinella</taxon>
    </lineage>
</organism>